<organism evidence="1 2">
    <name type="scientific">Mycolicibacterium thermoresistibile</name>
    <name type="common">Mycobacterium thermoresistibile</name>
    <dbReference type="NCBI Taxonomy" id="1797"/>
    <lineage>
        <taxon>Bacteria</taxon>
        <taxon>Bacillati</taxon>
        <taxon>Actinomycetota</taxon>
        <taxon>Actinomycetes</taxon>
        <taxon>Mycobacteriales</taxon>
        <taxon>Mycobacteriaceae</taxon>
        <taxon>Mycolicibacterium</taxon>
    </lineage>
</organism>
<dbReference type="OrthoDB" id="9873774at2"/>
<name>A0A100XHT2_MYCTH</name>
<protein>
    <submittedName>
        <fullName evidence="1">Uncharacterized protein</fullName>
    </submittedName>
</protein>
<proteinExistence type="predicted"/>
<sequence>MDTDTDITVPDRLNPAALIVAAGSPRAGTLRDVLRVYADQLTAIGCFADLTACDTSTVAAFIAWDVVHGEESPALRQRSAAVAEGAWAGWDNPVGVARVFRAAATVLDA</sequence>
<dbReference type="AlphaFoldDB" id="A0A100XHT2"/>
<evidence type="ECO:0000313" key="1">
    <source>
        <dbReference type="EMBL" id="GAT16648.1"/>
    </source>
</evidence>
<dbReference type="RefSeq" id="WP_003925404.1">
    <property type="nucleotide sequence ID" value="NZ_BCTB01000048.1"/>
</dbReference>
<dbReference type="STRING" id="1797.RMCT_3617"/>
<gene>
    <name evidence="1" type="ORF">RMCT_3617</name>
</gene>
<accession>A0A100XHT2</accession>
<dbReference type="Proteomes" id="UP000069654">
    <property type="component" value="Unassembled WGS sequence"/>
</dbReference>
<dbReference type="EMBL" id="BCTB01000048">
    <property type="protein sequence ID" value="GAT16648.1"/>
    <property type="molecule type" value="Genomic_DNA"/>
</dbReference>
<comment type="caution">
    <text evidence="1">The sequence shown here is derived from an EMBL/GenBank/DDBJ whole genome shotgun (WGS) entry which is preliminary data.</text>
</comment>
<evidence type="ECO:0000313" key="2">
    <source>
        <dbReference type="Proteomes" id="UP000069654"/>
    </source>
</evidence>
<reference evidence="1 2" key="1">
    <citation type="journal article" date="2016" name="Genome Announc.">
        <title>Draft Genome Sequences of Five Rapidly Growing Mycobacterium Species, M. thermoresistibile, M. fortuitum subsp. acetamidolyticum, M. canariasense, M. brisbanense, and M. novocastrense.</title>
        <authorList>
            <person name="Katahira K."/>
            <person name="Ogura Y."/>
            <person name="Gotoh Y."/>
            <person name="Hayashi T."/>
        </authorList>
    </citation>
    <scope>NUCLEOTIDE SEQUENCE [LARGE SCALE GENOMIC DNA]</scope>
    <source>
        <strain evidence="1 2">JCM6362</strain>
    </source>
</reference>
<reference evidence="2" key="2">
    <citation type="submission" date="2016-02" db="EMBL/GenBank/DDBJ databases">
        <title>Draft genome sequence of five rapidly growing Mycobacterium species.</title>
        <authorList>
            <person name="Katahira K."/>
            <person name="Gotou Y."/>
            <person name="Iida K."/>
            <person name="Ogura Y."/>
            <person name="Hayashi T."/>
        </authorList>
    </citation>
    <scope>NUCLEOTIDE SEQUENCE [LARGE SCALE GENOMIC DNA]</scope>
    <source>
        <strain evidence="2">JCM6362</strain>
    </source>
</reference>